<dbReference type="Pfam" id="PF00563">
    <property type="entry name" value="EAL"/>
    <property type="match status" value="1"/>
</dbReference>
<sequence>MDTTSNNTAPRALKQQQIIKNFRIKMAFQPIIDIVSHAVIAHEALVRGEFGESAETVLSHVAPSHQYQFDQQCRFRAIQTAVALHLEKRLFVNFCPNVVKSPSLHMQSLNQLTNHFNFPKTQLVLELTEAEEIIDLNKVIELRKVYRKNGLKVAIDDFGSGYAGLGWLVKIHPDIVKLDMSLIQNIDLDKYKRAIVQGIIVTCQQLDIMLLAEGIETMTEYLTLKKLGIRYMQGYFFSKPTLGSLTEIIAPLSCLQNPKRRSA</sequence>
<evidence type="ECO:0000313" key="3">
    <source>
        <dbReference type="Proteomes" id="UP001203423"/>
    </source>
</evidence>
<accession>A0ABT0L667</accession>
<dbReference type="EMBL" id="JAKIKS010000003">
    <property type="protein sequence ID" value="MCL1123178.1"/>
    <property type="molecule type" value="Genomic_DNA"/>
</dbReference>
<dbReference type="RefSeq" id="WP_248938466.1">
    <property type="nucleotide sequence ID" value="NZ_JAKIKS010000003.1"/>
</dbReference>
<keyword evidence="3" id="KW-1185">Reference proteome</keyword>
<dbReference type="PANTHER" id="PTHR33121">
    <property type="entry name" value="CYCLIC DI-GMP PHOSPHODIESTERASE PDEF"/>
    <property type="match status" value="1"/>
</dbReference>
<dbReference type="InterPro" id="IPR035919">
    <property type="entry name" value="EAL_sf"/>
</dbReference>
<reference evidence="2 3" key="1">
    <citation type="submission" date="2022-01" db="EMBL/GenBank/DDBJ databases">
        <title>Whole genome-based taxonomy of the Shewanellaceae.</title>
        <authorList>
            <person name="Martin-Rodriguez A.J."/>
        </authorList>
    </citation>
    <scope>NUCLEOTIDE SEQUENCE [LARGE SCALE GENOMIC DNA]</scope>
    <source>
        <strain evidence="2 3">DSM 17177</strain>
    </source>
</reference>
<dbReference type="PROSITE" id="PS50883">
    <property type="entry name" value="EAL"/>
    <property type="match status" value="1"/>
</dbReference>
<dbReference type="InterPro" id="IPR001633">
    <property type="entry name" value="EAL_dom"/>
</dbReference>
<name>A0ABT0L667_9GAMM</name>
<comment type="caution">
    <text evidence="2">The sequence shown here is derived from an EMBL/GenBank/DDBJ whole genome shotgun (WGS) entry which is preliminary data.</text>
</comment>
<dbReference type="Proteomes" id="UP001203423">
    <property type="component" value="Unassembled WGS sequence"/>
</dbReference>
<evidence type="ECO:0000259" key="1">
    <source>
        <dbReference type="PROSITE" id="PS50883"/>
    </source>
</evidence>
<evidence type="ECO:0000313" key="2">
    <source>
        <dbReference type="EMBL" id="MCL1123178.1"/>
    </source>
</evidence>
<proteinExistence type="predicted"/>
<dbReference type="SMART" id="SM00052">
    <property type="entry name" value="EAL"/>
    <property type="match status" value="1"/>
</dbReference>
<dbReference type="InterPro" id="IPR050706">
    <property type="entry name" value="Cyclic-di-GMP_PDE-like"/>
</dbReference>
<dbReference type="Gene3D" id="3.20.20.450">
    <property type="entry name" value="EAL domain"/>
    <property type="match status" value="1"/>
</dbReference>
<feature type="domain" description="EAL" evidence="1">
    <location>
        <begin position="8"/>
        <end position="254"/>
    </location>
</feature>
<dbReference type="CDD" id="cd01948">
    <property type="entry name" value="EAL"/>
    <property type="match status" value="1"/>
</dbReference>
<organism evidence="2 3">
    <name type="scientific">Shewanella surugensis</name>
    <dbReference type="NCBI Taxonomy" id="212020"/>
    <lineage>
        <taxon>Bacteria</taxon>
        <taxon>Pseudomonadati</taxon>
        <taxon>Pseudomonadota</taxon>
        <taxon>Gammaproteobacteria</taxon>
        <taxon>Alteromonadales</taxon>
        <taxon>Shewanellaceae</taxon>
        <taxon>Shewanella</taxon>
    </lineage>
</organism>
<gene>
    <name evidence="2" type="ORF">L2764_01450</name>
</gene>
<dbReference type="PANTHER" id="PTHR33121:SF15">
    <property type="entry name" value="BLUE LIGHT- AND TEMPERATURE-REGULATED ANTIREPRESSOR BLUF"/>
    <property type="match status" value="1"/>
</dbReference>
<dbReference type="SUPFAM" id="SSF141868">
    <property type="entry name" value="EAL domain-like"/>
    <property type="match status" value="1"/>
</dbReference>
<protein>
    <submittedName>
        <fullName evidence="2">EAL domain-containing protein</fullName>
    </submittedName>
</protein>